<sequence length="79" mass="8741">RLNDLIIMDIMMPGGMDGLEATRILKNGPETKECQIVMLTAKGQSIDSEKGFEAGADVYFVKPFSPLELIKKVEEVLNI</sequence>
<evidence type="ECO:0000256" key="1">
    <source>
        <dbReference type="ARBA" id="ARBA00022553"/>
    </source>
</evidence>
<comment type="caution">
    <text evidence="3">The sequence shown here is derived from an EMBL/GenBank/DDBJ whole genome shotgun (WGS) entry which is preliminary data.</text>
</comment>
<name>X1ST97_9ZZZZ</name>
<dbReference type="InterPro" id="IPR011006">
    <property type="entry name" value="CheY-like_superfamily"/>
</dbReference>
<gene>
    <name evidence="3" type="ORF">S12H4_23211</name>
</gene>
<feature type="non-terminal residue" evidence="3">
    <location>
        <position position="1"/>
    </location>
</feature>
<organism evidence="3">
    <name type="scientific">marine sediment metagenome</name>
    <dbReference type="NCBI Taxonomy" id="412755"/>
    <lineage>
        <taxon>unclassified sequences</taxon>
        <taxon>metagenomes</taxon>
        <taxon>ecological metagenomes</taxon>
    </lineage>
</organism>
<dbReference type="Gene3D" id="3.40.50.2300">
    <property type="match status" value="1"/>
</dbReference>
<dbReference type="SUPFAM" id="SSF52172">
    <property type="entry name" value="CheY-like"/>
    <property type="match status" value="1"/>
</dbReference>
<keyword evidence="1" id="KW-0597">Phosphoprotein</keyword>
<dbReference type="PROSITE" id="PS50110">
    <property type="entry name" value="RESPONSE_REGULATORY"/>
    <property type="match status" value="1"/>
</dbReference>
<dbReference type="GO" id="GO:0000155">
    <property type="term" value="F:phosphorelay sensor kinase activity"/>
    <property type="evidence" value="ECO:0007669"/>
    <property type="project" value="TreeGrafter"/>
</dbReference>
<dbReference type="InterPro" id="IPR001789">
    <property type="entry name" value="Sig_transdc_resp-reg_receiver"/>
</dbReference>
<dbReference type="PANTHER" id="PTHR43547:SF2">
    <property type="entry name" value="HYBRID SIGNAL TRANSDUCTION HISTIDINE KINASE C"/>
    <property type="match status" value="1"/>
</dbReference>
<proteinExistence type="predicted"/>
<dbReference type="AlphaFoldDB" id="X1ST97"/>
<feature type="domain" description="Response regulatory" evidence="2">
    <location>
        <begin position="1"/>
        <end position="77"/>
    </location>
</feature>
<dbReference type="PANTHER" id="PTHR43547">
    <property type="entry name" value="TWO-COMPONENT HISTIDINE KINASE"/>
    <property type="match status" value="1"/>
</dbReference>
<dbReference type="EMBL" id="BARW01012271">
    <property type="protein sequence ID" value="GAI82366.1"/>
    <property type="molecule type" value="Genomic_DNA"/>
</dbReference>
<reference evidence="3" key="1">
    <citation type="journal article" date="2014" name="Front. Microbiol.">
        <title>High frequency of phylogenetically diverse reductive dehalogenase-homologous genes in deep subseafloor sedimentary metagenomes.</title>
        <authorList>
            <person name="Kawai M."/>
            <person name="Futagami T."/>
            <person name="Toyoda A."/>
            <person name="Takaki Y."/>
            <person name="Nishi S."/>
            <person name="Hori S."/>
            <person name="Arai W."/>
            <person name="Tsubouchi T."/>
            <person name="Morono Y."/>
            <person name="Uchiyama I."/>
            <person name="Ito T."/>
            <person name="Fujiyama A."/>
            <person name="Inagaki F."/>
            <person name="Takami H."/>
        </authorList>
    </citation>
    <scope>NUCLEOTIDE SEQUENCE</scope>
    <source>
        <strain evidence="3">Expedition CK06-06</strain>
    </source>
</reference>
<dbReference type="Pfam" id="PF00072">
    <property type="entry name" value="Response_reg"/>
    <property type="match status" value="1"/>
</dbReference>
<protein>
    <recommendedName>
        <fullName evidence="2">Response regulatory domain-containing protein</fullName>
    </recommendedName>
</protein>
<evidence type="ECO:0000259" key="2">
    <source>
        <dbReference type="PROSITE" id="PS50110"/>
    </source>
</evidence>
<evidence type="ECO:0000313" key="3">
    <source>
        <dbReference type="EMBL" id="GAI82366.1"/>
    </source>
</evidence>
<accession>X1ST97</accession>